<keyword evidence="1" id="KW-0521">NADP</keyword>
<dbReference type="Pfam" id="PF00107">
    <property type="entry name" value="ADH_zinc_N"/>
    <property type="match status" value="1"/>
</dbReference>
<comment type="caution">
    <text evidence="3">The sequence shown here is derived from an EMBL/GenBank/DDBJ whole genome shotgun (WGS) entry which is preliminary data.</text>
</comment>
<proteinExistence type="predicted"/>
<evidence type="ECO:0000256" key="1">
    <source>
        <dbReference type="ARBA" id="ARBA00022857"/>
    </source>
</evidence>
<dbReference type="EMBL" id="JAVREV010000010">
    <property type="protein sequence ID" value="MDT0444772.1"/>
    <property type="molecule type" value="Genomic_DNA"/>
</dbReference>
<dbReference type="Proteomes" id="UP001183615">
    <property type="component" value="Unassembled WGS sequence"/>
</dbReference>
<dbReference type="Pfam" id="PF08240">
    <property type="entry name" value="ADH_N"/>
    <property type="match status" value="1"/>
</dbReference>
<dbReference type="InterPro" id="IPR020843">
    <property type="entry name" value="ER"/>
</dbReference>
<dbReference type="InterPro" id="IPR013154">
    <property type="entry name" value="ADH-like_N"/>
</dbReference>
<dbReference type="InterPro" id="IPR013149">
    <property type="entry name" value="ADH-like_C"/>
</dbReference>
<sequence length="347" mass="36171">MTAAVLLRHGGPDALELRADWPVPRLAEGQVLVRVGAAALNNTDLWTREGAYGLSGDPDAKAGWRGPVDFPRVQGGDIAGRVTATAAGVPEEWVGRRVLVDPALYRDESADAPPVGLLGSEADGGFADYVAVSADRVHDMTDSPLSDEELAALPVAYGTATGMLERARITDADTVLVTGASGGVGFALVQLATARGARVIALTSGSKAAAVERAGAVAALGRDTPAAELRDRLRALAPDGLDAVADVAGGPWLERVLPTLRDGARWVIAGAVAGPVVTFDLRRLYLHNLSLIGSSMHTRAHFEALAGLARTGAVQPYVAARFPLRDLHTAQDEFRSGRHVGKIVVVP</sequence>
<name>A0ABU2S782_9ACTN</name>
<dbReference type="Gene3D" id="3.40.50.720">
    <property type="entry name" value="NAD(P)-binding Rossmann-like Domain"/>
    <property type="match status" value="1"/>
</dbReference>
<organism evidence="3 4">
    <name type="scientific">Streptomyces johnsoniae</name>
    <dbReference type="NCBI Taxonomy" id="3075532"/>
    <lineage>
        <taxon>Bacteria</taxon>
        <taxon>Bacillati</taxon>
        <taxon>Actinomycetota</taxon>
        <taxon>Actinomycetes</taxon>
        <taxon>Kitasatosporales</taxon>
        <taxon>Streptomycetaceae</taxon>
        <taxon>Streptomyces</taxon>
    </lineage>
</organism>
<evidence type="ECO:0000259" key="2">
    <source>
        <dbReference type="SMART" id="SM00829"/>
    </source>
</evidence>
<evidence type="ECO:0000313" key="3">
    <source>
        <dbReference type="EMBL" id="MDT0444772.1"/>
    </source>
</evidence>
<accession>A0ABU2S782</accession>
<dbReference type="PANTHER" id="PTHR44154">
    <property type="entry name" value="QUINONE OXIDOREDUCTASE"/>
    <property type="match status" value="1"/>
</dbReference>
<dbReference type="Gene3D" id="3.90.180.10">
    <property type="entry name" value="Medium-chain alcohol dehydrogenases, catalytic domain"/>
    <property type="match status" value="1"/>
</dbReference>
<evidence type="ECO:0000313" key="4">
    <source>
        <dbReference type="Proteomes" id="UP001183615"/>
    </source>
</evidence>
<dbReference type="InterPro" id="IPR051603">
    <property type="entry name" value="Zinc-ADH_QOR/CCCR"/>
</dbReference>
<dbReference type="RefSeq" id="WP_311619022.1">
    <property type="nucleotide sequence ID" value="NZ_JAVREV010000010.1"/>
</dbReference>
<dbReference type="SMART" id="SM00829">
    <property type="entry name" value="PKS_ER"/>
    <property type="match status" value="1"/>
</dbReference>
<keyword evidence="4" id="KW-1185">Reference proteome</keyword>
<dbReference type="InterPro" id="IPR011032">
    <property type="entry name" value="GroES-like_sf"/>
</dbReference>
<feature type="domain" description="Enoyl reductase (ER)" evidence="2">
    <location>
        <begin position="10"/>
        <end position="345"/>
    </location>
</feature>
<dbReference type="SUPFAM" id="SSF51735">
    <property type="entry name" value="NAD(P)-binding Rossmann-fold domains"/>
    <property type="match status" value="1"/>
</dbReference>
<gene>
    <name evidence="3" type="ORF">RM779_19520</name>
</gene>
<dbReference type="PANTHER" id="PTHR44154:SF1">
    <property type="entry name" value="QUINONE OXIDOREDUCTASE"/>
    <property type="match status" value="1"/>
</dbReference>
<dbReference type="SUPFAM" id="SSF50129">
    <property type="entry name" value="GroES-like"/>
    <property type="match status" value="1"/>
</dbReference>
<protein>
    <submittedName>
        <fullName evidence="3">Zinc-binding dehydrogenase</fullName>
    </submittedName>
</protein>
<dbReference type="InterPro" id="IPR036291">
    <property type="entry name" value="NAD(P)-bd_dom_sf"/>
</dbReference>
<reference evidence="4" key="1">
    <citation type="submission" date="2023-07" db="EMBL/GenBank/DDBJ databases">
        <title>30 novel species of actinomycetes from the DSMZ collection.</title>
        <authorList>
            <person name="Nouioui I."/>
        </authorList>
    </citation>
    <scope>NUCLEOTIDE SEQUENCE [LARGE SCALE GENOMIC DNA]</scope>
    <source>
        <strain evidence="4">DSM 41886</strain>
    </source>
</reference>